<dbReference type="InterPro" id="IPR002676">
    <property type="entry name" value="RimM_N"/>
</dbReference>
<dbReference type="AlphaFoldDB" id="A0A7K1FU17"/>
<dbReference type="PANTHER" id="PTHR33692">
    <property type="entry name" value="RIBOSOME MATURATION FACTOR RIMM"/>
    <property type="match status" value="1"/>
</dbReference>
<evidence type="ECO:0000313" key="8">
    <source>
        <dbReference type="EMBL" id="MTD16673.1"/>
    </source>
</evidence>
<comment type="subcellular location">
    <subcellularLocation>
        <location evidence="5">Cytoplasm</location>
    </subcellularLocation>
</comment>
<dbReference type="InterPro" id="IPR009000">
    <property type="entry name" value="Transl_B-barrel_sf"/>
</dbReference>
<dbReference type="Pfam" id="PF24986">
    <property type="entry name" value="PRC_RimM"/>
    <property type="match status" value="1"/>
</dbReference>
<evidence type="ECO:0000313" key="9">
    <source>
        <dbReference type="Proteomes" id="UP000460221"/>
    </source>
</evidence>
<evidence type="ECO:0000256" key="1">
    <source>
        <dbReference type="ARBA" id="ARBA00022490"/>
    </source>
</evidence>
<reference evidence="8 9" key="1">
    <citation type="submission" date="2019-11" db="EMBL/GenBank/DDBJ databases">
        <authorList>
            <person name="Jiang L.-Q."/>
        </authorList>
    </citation>
    <scope>NUCLEOTIDE SEQUENCE [LARGE SCALE GENOMIC DNA]</scope>
    <source>
        <strain evidence="8 9">YIM 132087</strain>
    </source>
</reference>
<evidence type="ECO:0000259" key="6">
    <source>
        <dbReference type="Pfam" id="PF01782"/>
    </source>
</evidence>
<accession>A0A7K1FU17</accession>
<dbReference type="InterPro" id="IPR011961">
    <property type="entry name" value="RimM"/>
</dbReference>
<gene>
    <name evidence="5 8" type="primary">rimM</name>
    <name evidence="8" type="ORF">GIS00_22310</name>
</gene>
<keyword evidence="2 5" id="KW-0690">Ribosome biogenesis</keyword>
<evidence type="ECO:0000259" key="7">
    <source>
        <dbReference type="Pfam" id="PF24986"/>
    </source>
</evidence>
<dbReference type="Gene3D" id="2.40.30.60">
    <property type="entry name" value="RimM"/>
    <property type="match status" value="1"/>
</dbReference>
<dbReference type="GO" id="GO:0006364">
    <property type="term" value="P:rRNA processing"/>
    <property type="evidence" value="ECO:0007669"/>
    <property type="project" value="UniProtKB-UniRule"/>
</dbReference>
<evidence type="ECO:0000256" key="3">
    <source>
        <dbReference type="ARBA" id="ARBA00022552"/>
    </source>
</evidence>
<protein>
    <recommendedName>
        <fullName evidence="5">Ribosome maturation factor RimM</fullName>
    </recommendedName>
</protein>
<dbReference type="InterPro" id="IPR011033">
    <property type="entry name" value="PRC_barrel-like_sf"/>
</dbReference>
<dbReference type="InterPro" id="IPR036976">
    <property type="entry name" value="RimM_N_sf"/>
</dbReference>
<dbReference type="GO" id="GO:0043022">
    <property type="term" value="F:ribosome binding"/>
    <property type="evidence" value="ECO:0007669"/>
    <property type="project" value="InterPro"/>
</dbReference>
<evidence type="ECO:0000256" key="5">
    <source>
        <dbReference type="HAMAP-Rule" id="MF_00014"/>
    </source>
</evidence>
<keyword evidence="1 5" id="KW-0963">Cytoplasm</keyword>
<comment type="function">
    <text evidence="5">An accessory protein needed during the final step in the assembly of 30S ribosomal subunit, possibly for assembly of the head region. Essential for efficient processing of 16S rRNA. May be needed both before and after RbfA during the maturation of 16S rRNA. It has affinity for free ribosomal 30S subunits but not for 70S ribosomes.</text>
</comment>
<dbReference type="RefSeq" id="WP_154770682.1">
    <property type="nucleotide sequence ID" value="NZ_WLYK01000011.1"/>
</dbReference>
<dbReference type="Pfam" id="PF01782">
    <property type="entry name" value="RimM"/>
    <property type="match status" value="1"/>
</dbReference>
<dbReference type="SUPFAM" id="SSF50346">
    <property type="entry name" value="PRC-barrel domain"/>
    <property type="match status" value="1"/>
</dbReference>
<feature type="domain" description="RimM N-terminal" evidence="6">
    <location>
        <begin position="6"/>
        <end position="85"/>
    </location>
</feature>
<dbReference type="HAMAP" id="MF_00014">
    <property type="entry name" value="Ribosome_mat_RimM"/>
    <property type="match status" value="1"/>
</dbReference>
<dbReference type="PANTHER" id="PTHR33692:SF1">
    <property type="entry name" value="RIBOSOME MATURATION FACTOR RIMM"/>
    <property type="match status" value="1"/>
</dbReference>
<keyword evidence="3 5" id="KW-0698">rRNA processing</keyword>
<feature type="domain" description="Ribosome maturation factor RimM PRC barrel" evidence="7">
    <location>
        <begin position="101"/>
        <end position="168"/>
    </location>
</feature>
<comment type="caution">
    <text evidence="8">The sequence shown here is derived from an EMBL/GenBank/DDBJ whole genome shotgun (WGS) entry which is preliminary data.</text>
</comment>
<dbReference type="Proteomes" id="UP000460221">
    <property type="component" value="Unassembled WGS sequence"/>
</dbReference>
<comment type="similarity">
    <text evidence="5">Belongs to the RimM family.</text>
</comment>
<proteinExistence type="inferred from homology"/>
<dbReference type="InterPro" id="IPR056792">
    <property type="entry name" value="PRC_RimM"/>
</dbReference>
<sequence>MTGQVQVGRIGRAHGIRGAVTVAPTTDDPDLRFAAGSVLSTDPAERGPLTVARRQWSGQVLVITFEGIEDRTTAETLRGTSLLLAVDELPEPADENDFYDHQLVGLAVVHTDGTPLGTVADVLHPPAAPVLSVTRPDGTEELVPFVTAVVPQVDLAGGRIVVSPPDGMFA</sequence>
<dbReference type="GO" id="GO:0005737">
    <property type="term" value="C:cytoplasm"/>
    <property type="evidence" value="ECO:0007669"/>
    <property type="project" value="UniProtKB-SubCell"/>
</dbReference>
<keyword evidence="4 5" id="KW-0143">Chaperone</keyword>
<dbReference type="NCBIfam" id="TIGR02273">
    <property type="entry name" value="16S_RimM"/>
    <property type="match status" value="1"/>
</dbReference>
<dbReference type="SUPFAM" id="SSF50447">
    <property type="entry name" value="Translation proteins"/>
    <property type="match status" value="1"/>
</dbReference>
<name>A0A7K1FU17_9ACTN</name>
<evidence type="ECO:0000256" key="4">
    <source>
        <dbReference type="ARBA" id="ARBA00023186"/>
    </source>
</evidence>
<organism evidence="8 9">
    <name type="scientific">Nakamurella alba</name>
    <dbReference type="NCBI Taxonomy" id="2665158"/>
    <lineage>
        <taxon>Bacteria</taxon>
        <taxon>Bacillati</taxon>
        <taxon>Actinomycetota</taxon>
        <taxon>Actinomycetes</taxon>
        <taxon>Nakamurellales</taxon>
        <taxon>Nakamurellaceae</taxon>
        <taxon>Nakamurella</taxon>
    </lineage>
</organism>
<dbReference type="EMBL" id="WLYK01000011">
    <property type="protein sequence ID" value="MTD16673.1"/>
    <property type="molecule type" value="Genomic_DNA"/>
</dbReference>
<dbReference type="GO" id="GO:0042274">
    <property type="term" value="P:ribosomal small subunit biogenesis"/>
    <property type="evidence" value="ECO:0007669"/>
    <property type="project" value="UniProtKB-UniRule"/>
</dbReference>
<keyword evidence="9" id="KW-1185">Reference proteome</keyword>
<dbReference type="Gene3D" id="2.30.30.240">
    <property type="entry name" value="PRC-barrel domain"/>
    <property type="match status" value="1"/>
</dbReference>
<dbReference type="GO" id="GO:0005840">
    <property type="term" value="C:ribosome"/>
    <property type="evidence" value="ECO:0007669"/>
    <property type="project" value="InterPro"/>
</dbReference>
<evidence type="ECO:0000256" key="2">
    <source>
        <dbReference type="ARBA" id="ARBA00022517"/>
    </source>
</evidence>
<comment type="subunit">
    <text evidence="5">Binds ribosomal protein uS19.</text>
</comment>
<comment type="domain">
    <text evidence="5">The PRC barrel domain binds ribosomal protein uS19.</text>
</comment>